<dbReference type="EMBL" id="JAQFWQ010000117">
    <property type="protein sequence ID" value="MDA2814376.1"/>
    <property type="molecule type" value="Genomic_DNA"/>
</dbReference>
<comment type="caution">
    <text evidence="1">The sequence shown here is derived from an EMBL/GenBank/DDBJ whole genome shotgun (WGS) entry which is preliminary data.</text>
</comment>
<dbReference type="Proteomes" id="UP001527866">
    <property type="component" value="Unassembled WGS sequence"/>
</dbReference>
<dbReference type="RefSeq" id="WP_270689756.1">
    <property type="nucleotide sequence ID" value="NZ_JAQFWQ010000117.1"/>
</dbReference>
<evidence type="ECO:0000313" key="2">
    <source>
        <dbReference type="Proteomes" id="UP001527866"/>
    </source>
</evidence>
<gene>
    <name evidence="1" type="ORF">O4J56_27260</name>
</gene>
<accession>A0ABT4UBM2</accession>
<protein>
    <submittedName>
        <fullName evidence="1">Uncharacterized protein</fullName>
    </submittedName>
</protein>
<keyword evidence="2" id="KW-1185">Reference proteome</keyword>
<proteinExistence type="predicted"/>
<organism evidence="1 2">
    <name type="scientific">Nocardiopsis endophytica</name>
    <dbReference type="NCBI Taxonomy" id="3018445"/>
    <lineage>
        <taxon>Bacteria</taxon>
        <taxon>Bacillati</taxon>
        <taxon>Actinomycetota</taxon>
        <taxon>Actinomycetes</taxon>
        <taxon>Streptosporangiales</taxon>
        <taxon>Nocardiopsidaceae</taxon>
        <taxon>Nocardiopsis</taxon>
    </lineage>
</organism>
<sequence length="120" mass="13371">MPADYGYLDYAAEPLISSTWFSCGSTRAPLAEWEFASRVSRAFSARCWVGDDTIVPSRMLLAEPDGTVLPVHAQDIDDDGFAVWGFRLDRPCSRRDEWCGNSADCRGSGFPPDWRYAPNA</sequence>
<name>A0ABT4UBM2_9ACTN</name>
<reference evidence="1 2" key="1">
    <citation type="submission" date="2023-01" db="EMBL/GenBank/DDBJ databases">
        <title>Draft genome sequence of Nocardiopsis sp. RSe5-2 isolated from halophytes.</title>
        <authorList>
            <person name="Duangmal K."/>
            <person name="Chantavorakit T."/>
        </authorList>
    </citation>
    <scope>NUCLEOTIDE SEQUENCE [LARGE SCALE GENOMIC DNA]</scope>
    <source>
        <strain evidence="1 2">RSe5-2</strain>
    </source>
</reference>
<evidence type="ECO:0000313" key="1">
    <source>
        <dbReference type="EMBL" id="MDA2814376.1"/>
    </source>
</evidence>